<dbReference type="PANTHER" id="PTHR10963">
    <property type="entry name" value="GLYCOSYL HYDROLASE-RELATED"/>
    <property type="match status" value="1"/>
</dbReference>
<evidence type="ECO:0000313" key="1">
    <source>
        <dbReference type="EMBL" id="OEU20887.1"/>
    </source>
</evidence>
<dbReference type="AlphaFoldDB" id="A0A1E7FRZ5"/>
<gene>
    <name evidence="1" type="primary">ENG1</name>
    <name evidence="1" type="ORF">FRACYDRAFT_206115</name>
</gene>
<dbReference type="GO" id="GO:0009251">
    <property type="term" value="P:glucan catabolic process"/>
    <property type="evidence" value="ECO:0007669"/>
    <property type="project" value="TreeGrafter"/>
</dbReference>
<dbReference type="PANTHER" id="PTHR10963:SF24">
    <property type="entry name" value="GLYCOSIDASE C21B10.07-RELATED"/>
    <property type="match status" value="1"/>
</dbReference>
<dbReference type="KEGG" id="fcy:FRACYDRAFT_206115"/>
<dbReference type="EMBL" id="KV784354">
    <property type="protein sequence ID" value="OEU20887.1"/>
    <property type="molecule type" value="Genomic_DNA"/>
</dbReference>
<dbReference type="OrthoDB" id="192832at2759"/>
<proteinExistence type="predicted"/>
<evidence type="ECO:0000313" key="2">
    <source>
        <dbReference type="Proteomes" id="UP000095751"/>
    </source>
</evidence>
<dbReference type="InterPro" id="IPR013320">
    <property type="entry name" value="ConA-like_dom_sf"/>
</dbReference>
<accession>A0A1E7FRZ5</accession>
<dbReference type="InterPro" id="IPR050546">
    <property type="entry name" value="Glycosyl_Hydrlase_16"/>
</dbReference>
<dbReference type="InParanoid" id="A0A1E7FRZ5"/>
<sequence>MPEGCGTWPAFWLTDEANWPVNGEIDIVEGVNFQSDAKTALHTAKGCDMFDVPQGTMTGTWDTATGIPDKKTGIPDMTFREAKNCFVYDPHQWINQGCVAISADGGTMGAPLNKKGGGIFALEWDPVYRHIRTWAFTPHTTVPENLSDRVMPNPEEWPLPYGYFPIGDQTNCEGTNFRNMRLVLNTAFCGSVAGNRFNVDCKNESKAFKTCNEYIKSRPEALDEAYWKIRGVYVYQREWEKAWLGH</sequence>
<dbReference type="Pfam" id="PF26113">
    <property type="entry name" value="GH16_XgeA"/>
    <property type="match status" value="1"/>
</dbReference>
<dbReference type="Gene3D" id="2.60.120.200">
    <property type="match status" value="1"/>
</dbReference>
<dbReference type="SUPFAM" id="SSF49899">
    <property type="entry name" value="Concanavalin A-like lectins/glucanases"/>
    <property type="match status" value="1"/>
</dbReference>
<reference evidence="1 2" key="1">
    <citation type="submission" date="2016-09" db="EMBL/GenBank/DDBJ databases">
        <title>Extensive genetic diversity and differential bi-allelic expression allows diatom success in the polar Southern Ocean.</title>
        <authorList>
            <consortium name="DOE Joint Genome Institute"/>
            <person name="Mock T."/>
            <person name="Otillar R.P."/>
            <person name="Strauss J."/>
            <person name="Dupont C."/>
            <person name="Frickenhaus S."/>
            <person name="Maumus F."/>
            <person name="Mcmullan M."/>
            <person name="Sanges R."/>
            <person name="Schmutz J."/>
            <person name="Toseland A."/>
            <person name="Valas R."/>
            <person name="Veluchamy A."/>
            <person name="Ward B.J."/>
            <person name="Allen A."/>
            <person name="Barry K."/>
            <person name="Falciatore A."/>
            <person name="Ferrante M."/>
            <person name="Fortunato A.E."/>
            <person name="Gloeckner G."/>
            <person name="Gruber A."/>
            <person name="Hipkin R."/>
            <person name="Janech M."/>
            <person name="Kroth P."/>
            <person name="Leese F."/>
            <person name="Lindquist E."/>
            <person name="Lyon B.R."/>
            <person name="Martin J."/>
            <person name="Mayer C."/>
            <person name="Parker M."/>
            <person name="Quesneville H."/>
            <person name="Raymond J."/>
            <person name="Uhlig C."/>
            <person name="Valentin K.U."/>
            <person name="Worden A.Z."/>
            <person name="Armbrust E.V."/>
            <person name="Bowler C."/>
            <person name="Green B."/>
            <person name="Moulton V."/>
            <person name="Van Oosterhout C."/>
            <person name="Grigoriev I."/>
        </authorList>
    </citation>
    <scope>NUCLEOTIDE SEQUENCE [LARGE SCALE GENOMIC DNA]</scope>
    <source>
        <strain evidence="1 2">CCMP1102</strain>
    </source>
</reference>
<name>A0A1E7FRZ5_9STRA</name>
<protein>
    <submittedName>
        <fullName evidence="1">Endo-1,3-beta-glucanase</fullName>
    </submittedName>
</protein>
<organism evidence="1 2">
    <name type="scientific">Fragilariopsis cylindrus CCMP1102</name>
    <dbReference type="NCBI Taxonomy" id="635003"/>
    <lineage>
        <taxon>Eukaryota</taxon>
        <taxon>Sar</taxon>
        <taxon>Stramenopiles</taxon>
        <taxon>Ochrophyta</taxon>
        <taxon>Bacillariophyta</taxon>
        <taxon>Bacillariophyceae</taxon>
        <taxon>Bacillariophycidae</taxon>
        <taxon>Bacillariales</taxon>
        <taxon>Bacillariaceae</taxon>
        <taxon>Fragilariopsis</taxon>
    </lineage>
</organism>
<dbReference type="Proteomes" id="UP000095751">
    <property type="component" value="Unassembled WGS sequence"/>
</dbReference>
<keyword evidence="2" id="KW-1185">Reference proteome</keyword>